<evidence type="ECO:0000313" key="3">
    <source>
        <dbReference type="EMBL" id="MPY33102.1"/>
    </source>
</evidence>
<protein>
    <submittedName>
        <fullName evidence="3">YbaB/EbfC family nucleoid-associated protein</fullName>
    </submittedName>
</protein>
<dbReference type="InterPro" id="IPR036894">
    <property type="entry name" value="YbaB-like_sf"/>
</dbReference>
<keyword evidence="4" id="KW-1185">Reference proteome</keyword>
<feature type="region of interest" description="Disordered" evidence="2">
    <location>
        <begin position="127"/>
        <end position="152"/>
    </location>
</feature>
<comment type="caution">
    <text evidence="3">The sequence shown here is derived from an EMBL/GenBank/DDBJ whole genome shotgun (WGS) entry which is preliminary data.</text>
</comment>
<dbReference type="GO" id="GO:0003677">
    <property type="term" value="F:DNA binding"/>
    <property type="evidence" value="ECO:0007669"/>
    <property type="project" value="InterPro"/>
</dbReference>
<dbReference type="Pfam" id="PF02575">
    <property type="entry name" value="YbaB_DNA_bd"/>
    <property type="match status" value="1"/>
</dbReference>
<dbReference type="Gene3D" id="3.30.1310.10">
    <property type="entry name" value="Nucleoid-associated protein YbaB-like domain"/>
    <property type="match status" value="1"/>
</dbReference>
<keyword evidence="1" id="KW-0175">Coiled coil</keyword>
<organism evidence="3 4">
    <name type="scientific">Streptomyces adustus</name>
    <dbReference type="NCBI Taxonomy" id="1609272"/>
    <lineage>
        <taxon>Bacteria</taxon>
        <taxon>Bacillati</taxon>
        <taxon>Actinomycetota</taxon>
        <taxon>Actinomycetes</taxon>
        <taxon>Kitasatosporales</taxon>
        <taxon>Streptomycetaceae</taxon>
        <taxon>Streptomyces</taxon>
    </lineage>
</organism>
<feature type="coiled-coil region" evidence="1">
    <location>
        <begin position="5"/>
        <end position="32"/>
    </location>
</feature>
<dbReference type="RefSeq" id="WP_152889132.1">
    <property type="nucleotide sequence ID" value="NZ_JBHJTU010000049.1"/>
</dbReference>
<dbReference type="SUPFAM" id="SSF82607">
    <property type="entry name" value="YbaB-like"/>
    <property type="match status" value="1"/>
</dbReference>
<dbReference type="OrthoDB" id="4313934at2"/>
<evidence type="ECO:0000256" key="1">
    <source>
        <dbReference type="SAM" id="Coils"/>
    </source>
</evidence>
<name>A0A5N8VEP3_9ACTN</name>
<dbReference type="InterPro" id="IPR004401">
    <property type="entry name" value="YbaB/EbfC"/>
</dbReference>
<evidence type="ECO:0000256" key="2">
    <source>
        <dbReference type="SAM" id="MobiDB-lite"/>
    </source>
</evidence>
<accession>A0A5N8VEP3</accession>
<evidence type="ECO:0000313" key="4">
    <source>
        <dbReference type="Proteomes" id="UP000325849"/>
    </source>
</evidence>
<dbReference type="AlphaFoldDB" id="A0A5N8VEP3"/>
<reference evidence="3 4" key="1">
    <citation type="submission" date="2019-07" db="EMBL/GenBank/DDBJ databases">
        <title>New species of Amycolatopsis and Streptomyces.</title>
        <authorList>
            <person name="Duangmal K."/>
            <person name="Teo W.F.A."/>
            <person name="Lipun K."/>
        </authorList>
    </citation>
    <scope>NUCLEOTIDE SEQUENCE [LARGE SCALE GENOMIC DNA]</scope>
    <source>
        <strain evidence="3 4">NBRC 109810</strain>
    </source>
</reference>
<dbReference type="EMBL" id="VJZD01000065">
    <property type="protein sequence ID" value="MPY33102.1"/>
    <property type="molecule type" value="Genomic_DNA"/>
</dbReference>
<dbReference type="Proteomes" id="UP000325849">
    <property type="component" value="Unassembled WGS sequence"/>
</dbReference>
<feature type="compositionally biased region" description="Basic and acidic residues" evidence="2">
    <location>
        <begin position="133"/>
        <end position="145"/>
    </location>
</feature>
<sequence length="152" mass="16724">MSDMKETIEQRLARAMADLETTTAAVAEAEAELSHASCTIRSQDRSVEVTVSARGDLTDVRFLEGKYRTMPAGQLAASVLEAAQEARAVMARRVMETFEPFTRPHESVPELPGLNIDWNKIFGPGVLDGPSGGDRHASSRRLLDEIHEDQED</sequence>
<gene>
    <name evidence="3" type="ORF">FNH09_18095</name>
</gene>
<proteinExistence type="predicted"/>